<comment type="catalytic activity">
    <reaction evidence="5">
        <text>N,N-dimethyl-1,4-phenylenediamine + anthranilate + 2 NAD(+) = 2-(4-dimethylaminophenyl)diazenylbenzoate + 2 NADH + 2 H(+)</text>
        <dbReference type="Rhea" id="RHEA:55872"/>
        <dbReference type="ChEBI" id="CHEBI:15378"/>
        <dbReference type="ChEBI" id="CHEBI:15783"/>
        <dbReference type="ChEBI" id="CHEBI:16567"/>
        <dbReference type="ChEBI" id="CHEBI:57540"/>
        <dbReference type="ChEBI" id="CHEBI:57945"/>
        <dbReference type="ChEBI" id="CHEBI:71579"/>
        <dbReference type="EC" id="1.7.1.17"/>
    </reaction>
    <physiologicalReaction direction="right-to-left" evidence="5">
        <dbReference type="Rhea" id="RHEA:55874"/>
    </physiologicalReaction>
</comment>
<accession>A0ABW4RMD4</accession>
<keyword evidence="1 6" id="KW-0285">Flavoprotein</keyword>
<dbReference type="HAMAP" id="MF_01216">
    <property type="entry name" value="Azoreductase_type1"/>
    <property type="match status" value="1"/>
</dbReference>
<evidence type="ECO:0000259" key="7">
    <source>
        <dbReference type="Pfam" id="PF02525"/>
    </source>
</evidence>
<comment type="caution">
    <text evidence="6">Lacks conserved residue(s) required for the propagation of feature annotation.</text>
</comment>
<dbReference type="PANTHER" id="PTHR43741">
    <property type="entry name" value="FMN-DEPENDENT NADH-AZOREDUCTASE 1"/>
    <property type="match status" value="1"/>
</dbReference>
<evidence type="ECO:0000313" key="9">
    <source>
        <dbReference type="Proteomes" id="UP001597233"/>
    </source>
</evidence>
<keyword evidence="2 6" id="KW-0288">FMN</keyword>
<comment type="caution">
    <text evidence="8">The sequence shown here is derived from an EMBL/GenBank/DDBJ whole genome shotgun (WGS) entry which is preliminary data.</text>
</comment>
<evidence type="ECO:0000256" key="4">
    <source>
        <dbReference type="ARBA" id="ARBA00023027"/>
    </source>
</evidence>
<dbReference type="InterPro" id="IPR029039">
    <property type="entry name" value="Flavoprotein-like_sf"/>
</dbReference>
<dbReference type="InterPro" id="IPR023048">
    <property type="entry name" value="NADH:quinone_OxRdtase_FMN_depd"/>
</dbReference>
<dbReference type="Proteomes" id="UP001597233">
    <property type="component" value="Unassembled WGS sequence"/>
</dbReference>
<evidence type="ECO:0000313" key="8">
    <source>
        <dbReference type="EMBL" id="MFD1887195.1"/>
    </source>
</evidence>
<dbReference type="GO" id="GO:0016491">
    <property type="term" value="F:oxidoreductase activity"/>
    <property type="evidence" value="ECO:0007669"/>
    <property type="project" value="UniProtKB-KW"/>
</dbReference>
<dbReference type="RefSeq" id="WP_347325311.1">
    <property type="nucleotide sequence ID" value="NZ_JBCGUH010000005.1"/>
</dbReference>
<evidence type="ECO:0000256" key="6">
    <source>
        <dbReference type="HAMAP-Rule" id="MF_01216"/>
    </source>
</evidence>
<dbReference type="Gene3D" id="3.40.50.360">
    <property type="match status" value="1"/>
</dbReference>
<keyword evidence="9" id="KW-1185">Reference proteome</keyword>
<dbReference type="Pfam" id="PF02525">
    <property type="entry name" value="Flavodoxin_2"/>
    <property type="match status" value="1"/>
</dbReference>
<reference evidence="9" key="1">
    <citation type="journal article" date="2019" name="Int. J. Syst. Evol. Microbiol.">
        <title>The Global Catalogue of Microorganisms (GCM) 10K type strain sequencing project: providing services to taxonomists for standard genome sequencing and annotation.</title>
        <authorList>
            <consortium name="The Broad Institute Genomics Platform"/>
            <consortium name="The Broad Institute Genome Sequencing Center for Infectious Disease"/>
            <person name="Wu L."/>
            <person name="Ma J."/>
        </authorList>
    </citation>
    <scope>NUCLEOTIDE SEQUENCE [LARGE SCALE GENOMIC DNA]</scope>
    <source>
        <strain evidence="9">CCUG 54950</strain>
    </source>
</reference>
<keyword evidence="4 6" id="KW-0520">NAD</keyword>
<name>A0ABW4RMD4_9BACL</name>
<evidence type="ECO:0000256" key="2">
    <source>
        <dbReference type="ARBA" id="ARBA00022643"/>
    </source>
</evidence>
<feature type="binding site" evidence="6">
    <location>
        <begin position="102"/>
        <end position="105"/>
    </location>
    <ligand>
        <name>FMN</name>
        <dbReference type="ChEBI" id="CHEBI:58210"/>
    </ligand>
</feature>
<evidence type="ECO:0000256" key="5">
    <source>
        <dbReference type="ARBA" id="ARBA00048542"/>
    </source>
</evidence>
<evidence type="ECO:0000256" key="1">
    <source>
        <dbReference type="ARBA" id="ARBA00022630"/>
    </source>
</evidence>
<comment type="function">
    <text evidence="6">Also exhibits azoreductase activity. Catalyzes the reductive cleavage of the azo bond in aromatic azo compounds to the corresponding amines.</text>
</comment>
<comment type="cofactor">
    <cofactor evidence="6">
        <name>FMN</name>
        <dbReference type="ChEBI" id="CHEBI:58210"/>
    </cofactor>
    <text evidence="6">Binds 1 FMN per subunit.</text>
</comment>
<keyword evidence="3 6" id="KW-0560">Oxidoreductase</keyword>
<feature type="binding site" evidence="6">
    <location>
        <begin position="17"/>
        <end position="19"/>
    </location>
    <ligand>
        <name>FMN</name>
        <dbReference type="ChEBI" id="CHEBI:58210"/>
    </ligand>
</feature>
<dbReference type="EMBL" id="JBHUEH010000023">
    <property type="protein sequence ID" value="MFD1887195.1"/>
    <property type="molecule type" value="Genomic_DNA"/>
</dbReference>
<dbReference type="EC" id="1.7.1.17" evidence="6"/>
<comment type="catalytic activity">
    <reaction evidence="6">
        <text>2 a quinone + NADH + H(+) = 2 a 1,4-benzosemiquinone + NAD(+)</text>
        <dbReference type="Rhea" id="RHEA:65952"/>
        <dbReference type="ChEBI" id="CHEBI:15378"/>
        <dbReference type="ChEBI" id="CHEBI:57540"/>
        <dbReference type="ChEBI" id="CHEBI:57945"/>
        <dbReference type="ChEBI" id="CHEBI:132124"/>
        <dbReference type="ChEBI" id="CHEBI:134225"/>
    </reaction>
</comment>
<feature type="domain" description="Flavodoxin-like fold" evidence="7">
    <location>
        <begin position="3"/>
        <end position="206"/>
    </location>
</feature>
<comment type="subunit">
    <text evidence="6">Homodimer.</text>
</comment>
<proteinExistence type="inferred from homology"/>
<protein>
    <recommendedName>
        <fullName evidence="6">FMN dependent NADH:quinone oxidoreductase</fullName>
        <ecNumber evidence="6">1.6.5.-</ecNumber>
    </recommendedName>
    <alternativeName>
        <fullName evidence="6">Azo-dye reductase</fullName>
    </alternativeName>
    <alternativeName>
        <fullName evidence="6">FMN-dependent NADH-azo compound oxidoreductase</fullName>
    </alternativeName>
    <alternativeName>
        <fullName evidence="6">FMN-dependent NADH-azoreductase</fullName>
        <ecNumber evidence="6">1.7.1.17</ecNumber>
    </alternativeName>
</protein>
<dbReference type="PANTHER" id="PTHR43741:SF7">
    <property type="entry name" value="FMN-DEPENDENT NADH:QUINONE OXIDOREDUCTASE"/>
    <property type="match status" value="1"/>
</dbReference>
<dbReference type="EC" id="1.6.5.-" evidence="6"/>
<organism evidence="8 9">
    <name type="scientific">Paenibacillus wenxiniae</name>
    <dbReference type="NCBI Taxonomy" id="1636843"/>
    <lineage>
        <taxon>Bacteria</taxon>
        <taxon>Bacillati</taxon>
        <taxon>Bacillota</taxon>
        <taxon>Bacilli</taxon>
        <taxon>Bacillales</taxon>
        <taxon>Paenibacillaceae</taxon>
        <taxon>Paenibacillus</taxon>
    </lineage>
</organism>
<dbReference type="InterPro" id="IPR003680">
    <property type="entry name" value="Flavodoxin_fold"/>
</dbReference>
<gene>
    <name evidence="6" type="primary">azoR</name>
    <name evidence="8" type="ORF">ACFSC9_17010</name>
</gene>
<sequence length="211" mass="23371">MATLLYITAHPGEAPTSYSLAVGEQFVQAYKHAHPADEIKHLDLYDADIPHIDAEVLEAWGKLGQGIAAADLTVSQQDKMTKLGQILNQFMTADKYVFVNPMWNFSYPPVMKTYIDAICMRGQTFKYTENGPVGLLQNKKALHIQASGGIYAEGPMQHMENGNRHLKNVLGFIGVHDVESILIEGISYTPARAPEIKQQAIEAARQLAQTF</sequence>
<comment type="similarity">
    <text evidence="6">Belongs to the azoreductase type 1 family.</text>
</comment>
<comment type="function">
    <text evidence="6">Quinone reductase that provides resistance to thiol-specific stress caused by electrophilic quinones.</text>
</comment>
<dbReference type="InterPro" id="IPR050104">
    <property type="entry name" value="FMN-dep_NADH:Q_OxRdtase_AzoR1"/>
</dbReference>
<dbReference type="SUPFAM" id="SSF52218">
    <property type="entry name" value="Flavoproteins"/>
    <property type="match status" value="1"/>
</dbReference>
<evidence type="ECO:0000256" key="3">
    <source>
        <dbReference type="ARBA" id="ARBA00023002"/>
    </source>
</evidence>